<keyword evidence="1" id="KW-0430">Lectin</keyword>
<dbReference type="InterPro" id="IPR016186">
    <property type="entry name" value="C-type_lectin-like/link_sf"/>
</dbReference>
<evidence type="ECO:0000259" key="3">
    <source>
        <dbReference type="PROSITE" id="PS50041"/>
    </source>
</evidence>
<dbReference type="Proteomes" id="UP000694565">
    <property type="component" value="Unplaced"/>
</dbReference>
<dbReference type="InterPro" id="IPR018378">
    <property type="entry name" value="C-type_lectin_CS"/>
</dbReference>
<evidence type="ECO:0000313" key="5">
    <source>
        <dbReference type="Proteomes" id="UP000694565"/>
    </source>
</evidence>
<reference evidence="4" key="1">
    <citation type="submission" date="2025-08" db="UniProtKB">
        <authorList>
            <consortium name="Ensembl"/>
        </authorList>
    </citation>
    <scope>IDENTIFICATION</scope>
</reference>
<name>A0A8C2ZVI5_CYCLU</name>
<sequence>MTERLRASEEHLTERLRASEANLTERLQTIEDHLTERLRASEEHLTERKTCPAGWTTLSSSCYFVSSSSASWEKSREDCRDKGADLVIIDSLEEQKFLSNIIKHHTWIGLNDKDHEGNWKWIDGTPLTQYWNSPPDNGGGDPQWGEEDCAEMLHWREAEVSWNDVGCNNSKRWICEHLA</sequence>
<dbReference type="SMART" id="SM00034">
    <property type="entry name" value="CLECT"/>
    <property type="match status" value="1"/>
</dbReference>
<dbReference type="PROSITE" id="PS00615">
    <property type="entry name" value="C_TYPE_LECTIN_1"/>
    <property type="match status" value="1"/>
</dbReference>
<evidence type="ECO:0000256" key="1">
    <source>
        <dbReference type="ARBA" id="ARBA00022734"/>
    </source>
</evidence>
<dbReference type="GO" id="GO:0030246">
    <property type="term" value="F:carbohydrate binding"/>
    <property type="evidence" value="ECO:0007669"/>
    <property type="project" value="UniProtKB-KW"/>
</dbReference>
<dbReference type="Ensembl" id="ENSCLMT00005033930.1">
    <property type="protein sequence ID" value="ENSCLMP00005032556.1"/>
    <property type="gene ID" value="ENSCLMG00005015658.1"/>
</dbReference>
<evidence type="ECO:0000313" key="4">
    <source>
        <dbReference type="Ensembl" id="ENSCLMP00005032556.1"/>
    </source>
</evidence>
<keyword evidence="5" id="KW-1185">Reference proteome</keyword>
<dbReference type="PANTHER" id="PTHR22803">
    <property type="entry name" value="MANNOSE, PHOSPHOLIPASE, LECTIN RECEPTOR RELATED"/>
    <property type="match status" value="1"/>
</dbReference>
<reference evidence="4" key="2">
    <citation type="submission" date="2025-09" db="UniProtKB">
        <authorList>
            <consortium name="Ensembl"/>
        </authorList>
    </citation>
    <scope>IDENTIFICATION</scope>
</reference>
<dbReference type="InterPro" id="IPR050111">
    <property type="entry name" value="C-type_lectin/snaclec_domain"/>
</dbReference>
<dbReference type="Gene3D" id="3.10.100.10">
    <property type="entry name" value="Mannose-Binding Protein A, subunit A"/>
    <property type="match status" value="1"/>
</dbReference>
<evidence type="ECO:0000256" key="2">
    <source>
        <dbReference type="ARBA" id="ARBA00023157"/>
    </source>
</evidence>
<dbReference type="CDD" id="cd03590">
    <property type="entry name" value="CLECT_DC-SIGN_like"/>
    <property type="match status" value="1"/>
</dbReference>
<dbReference type="PROSITE" id="PS50041">
    <property type="entry name" value="C_TYPE_LECTIN_2"/>
    <property type="match status" value="1"/>
</dbReference>
<proteinExistence type="predicted"/>
<accession>A0A8C2ZVI5</accession>
<dbReference type="InterPro" id="IPR033989">
    <property type="entry name" value="CD209-like_CTLD"/>
</dbReference>
<dbReference type="SUPFAM" id="SSF56436">
    <property type="entry name" value="C-type lectin-like"/>
    <property type="match status" value="1"/>
</dbReference>
<keyword evidence="2" id="KW-1015">Disulfide bond</keyword>
<organism evidence="4 5">
    <name type="scientific">Cyclopterus lumpus</name>
    <name type="common">Lumpsucker</name>
    <dbReference type="NCBI Taxonomy" id="8103"/>
    <lineage>
        <taxon>Eukaryota</taxon>
        <taxon>Metazoa</taxon>
        <taxon>Chordata</taxon>
        <taxon>Craniata</taxon>
        <taxon>Vertebrata</taxon>
        <taxon>Euteleostomi</taxon>
        <taxon>Actinopterygii</taxon>
        <taxon>Neopterygii</taxon>
        <taxon>Teleostei</taxon>
        <taxon>Neoteleostei</taxon>
        <taxon>Acanthomorphata</taxon>
        <taxon>Eupercaria</taxon>
        <taxon>Perciformes</taxon>
        <taxon>Cottioidei</taxon>
        <taxon>Cottales</taxon>
        <taxon>Cyclopteridae</taxon>
        <taxon>Cyclopterus</taxon>
    </lineage>
</organism>
<protein>
    <recommendedName>
        <fullName evidence="3">C-type lectin domain-containing protein</fullName>
    </recommendedName>
</protein>
<feature type="domain" description="C-type lectin" evidence="3">
    <location>
        <begin position="58"/>
        <end position="176"/>
    </location>
</feature>
<dbReference type="AlphaFoldDB" id="A0A8C2ZVI5"/>
<dbReference type="Pfam" id="PF00059">
    <property type="entry name" value="Lectin_C"/>
    <property type="match status" value="1"/>
</dbReference>
<dbReference type="InterPro" id="IPR001304">
    <property type="entry name" value="C-type_lectin-like"/>
</dbReference>
<dbReference type="GeneTree" id="ENSGT01030000234575"/>
<dbReference type="InterPro" id="IPR016187">
    <property type="entry name" value="CTDL_fold"/>
</dbReference>